<sequence length="462" mass="47988">MDYSDGNNAGNGVTLVDPTTPNITVTAFEECVYVVPACFPGPMLQTHVLRTLPGVPEELRAAGTALWGDGGPGPLGPCSNDSRAPPLQRCWAQVDLYEDFASYMAWSIGDPQKMAAMSTLVARMWRTLSLCQEVVSQACMAHMQQRLNASGSGSATRLVVLEGPSAPQAQPPDGGGPTGDLQGAADPAKTRAGLAGRLPAAADTGGARAATSAAQAATPARGASRNSVLREAVTSVVLPCSPCDVAWIDIWATCDDDPMAGKPGPAGGGPGSAHVHAAGECGEQDAVTLLPRVLGMGAFGKVYEGEFRGERVAVKVLSGLFGSALQLAASPEAAECLRREVEVLGRVSHPNVVRLLAACVTHPRMGLVLTIAIHVAGGLSYLHPTIVHRDLKPANVLISGYGTPDLVAKITDFGLARLRSMHQSTANPEAGTAAYTAPECFDVTNHVVTHAADMYSFGVLLW</sequence>
<dbReference type="PROSITE" id="PS00108">
    <property type="entry name" value="PROTEIN_KINASE_ST"/>
    <property type="match status" value="1"/>
</dbReference>
<dbReference type="Pfam" id="PF07714">
    <property type="entry name" value="PK_Tyr_Ser-Thr"/>
    <property type="match status" value="1"/>
</dbReference>
<dbReference type="Gene3D" id="3.30.200.20">
    <property type="entry name" value="Phosphorylase Kinase, domain 1"/>
    <property type="match status" value="1"/>
</dbReference>
<dbReference type="InterPro" id="IPR011009">
    <property type="entry name" value="Kinase-like_dom_sf"/>
</dbReference>
<evidence type="ECO:0000259" key="9">
    <source>
        <dbReference type="PROSITE" id="PS50011"/>
    </source>
</evidence>
<evidence type="ECO:0000256" key="8">
    <source>
        <dbReference type="SAM" id="MobiDB-lite"/>
    </source>
</evidence>
<dbReference type="InterPro" id="IPR017441">
    <property type="entry name" value="Protein_kinase_ATP_BS"/>
</dbReference>
<gene>
    <name evidence="10" type="ORF">HYH03_010332</name>
</gene>
<keyword evidence="4" id="KW-0418">Kinase</keyword>
<dbReference type="GO" id="GO:0004674">
    <property type="term" value="F:protein serine/threonine kinase activity"/>
    <property type="evidence" value="ECO:0007669"/>
    <property type="project" value="UniProtKB-KW"/>
</dbReference>
<evidence type="ECO:0000313" key="10">
    <source>
        <dbReference type="EMBL" id="KAG2491327.1"/>
    </source>
</evidence>
<keyword evidence="3 6" id="KW-0547">Nucleotide-binding</keyword>
<dbReference type="PANTHER" id="PTHR44329">
    <property type="entry name" value="SERINE/THREONINE-PROTEIN KINASE TNNI3K-RELATED"/>
    <property type="match status" value="1"/>
</dbReference>
<organism evidence="10 11">
    <name type="scientific">Edaphochlamys debaryana</name>
    <dbReference type="NCBI Taxonomy" id="47281"/>
    <lineage>
        <taxon>Eukaryota</taxon>
        <taxon>Viridiplantae</taxon>
        <taxon>Chlorophyta</taxon>
        <taxon>core chlorophytes</taxon>
        <taxon>Chlorophyceae</taxon>
        <taxon>CS clade</taxon>
        <taxon>Chlamydomonadales</taxon>
        <taxon>Chlamydomonadales incertae sedis</taxon>
        <taxon>Edaphochlamys</taxon>
    </lineage>
</organism>
<evidence type="ECO:0000256" key="1">
    <source>
        <dbReference type="ARBA" id="ARBA00022527"/>
    </source>
</evidence>
<dbReference type="InterPro" id="IPR000719">
    <property type="entry name" value="Prot_kinase_dom"/>
</dbReference>
<dbReference type="PANTHER" id="PTHR44329:SF214">
    <property type="entry name" value="PROTEIN KINASE DOMAIN-CONTAINING PROTEIN"/>
    <property type="match status" value="1"/>
</dbReference>
<dbReference type="GO" id="GO:0005524">
    <property type="term" value="F:ATP binding"/>
    <property type="evidence" value="ECO:0007669"/>
    <property type="project" value="UniProtKB-UniRule"/>
</dbReference>
<name>A0A835XUC8_9CHLO</name>
<dbReference type="AlphaFoldDB" id="A0A835XUC8"/>
<feature type="domain" description="Protein kinase" evidence="9">
    <location>
        <begin position="288"/>
        <end position="462"/>
    </location>
</feature>
<dbReference type="SMART" id="SM00220">
    <property type="entry name" value="S_TKc"/>
    <property type="match status" value="1"/>
</dbReference>
<feature type="binding site" evidence="6">
    <location>
        <position position="315"/>
    </location>
    <ligand>
        <name>ATP</name>
        <dbReference type="ChEBI" id="CHEBI:30616"/>
    </ligand>
</feature>
<dbReference type="InterPro" id="IPR008271">
    <property type="entry name" value="Ser/Thr_kinase_AS"/>
</dbReference>
<dbReference type="InterPro" id="IPR051681">
    <property type="entry name" value="Ser/Thr_Kinases-Pseudokinases"/>
</dbReference>
<keyword evidence="11" id="KW-1185">Reference proteome</keyword>
<dbReference type="Proteomes" id="UP000612055">
    <property type="component" value="Unassembled WGS sequence"/>
</dbReference>
<dbReference type="InterPro" id="IPR001245">
    <property type="entry name" value="Ser-Thr/Tyr_kinase_cat_dom"/>
</dbReference>
<dbReference type="PROSITE" id="PS00107">
    <property type="entry name" value="PROTEIN_KINASE_ATP"/>
    <property type="match status" value="1"/>
</dbReference>
<evidence type="ECO:0000256" key="7">
    <source>
        <dbReference type="RuleBase" id="RU000304"/>
    </source>
</evidence>
<reference evidence="10" key="1">
    <citation type="journal article" date="2020" name="bioRxiv">
        <title>Comparative genomics of Chlamydomonas.</title>
        <authorList>
            <person name="Craig R.J."/>
            <person name="Hasan A.R."/>
            <person name="Ness R.W."/>
            <person name="Keightley P.D."/>
        </authorList>
    </citation>
    <scope>NUCLEOTIDE SEQUENCE</scope>
    <source>
        <strain evidence="10">CCAP 11/70</strain>
    </source>
</reference>
<dbReference type="Gene3D" id="1.10.510.10">
    <property type="entry name" value="Transferase(Phosphotransferase) domain 1"/>
    <property type="match status" value="1"/>
</dbReference>
<dbReference type="Pfam" id="PF00069">
    <property type="entry name" value="Pkinase"/>
    <property type="match status" value="1"/>
</dbReference>
<comment type="caution">
    <text evidence="10">The sequence shown here is derived from an EMBL/GenBank/DDBJ whole genome shotgun (WGS) entry which is preliminary data.</text>
</comment>
<dbReference type="SUPFAM" id="SSF56112">
    <property type="entry name" value="Protein kinase-like (PK-like)"/>
    <property type="match status" value="1"/>
</dbReference>
<evidence type="ECO:0000256" key="6">
    <source>
        <dbReference type="PROSITE-ProRule" id="PRU10141"/>
    </source>
</evidence>
<protein>
    <recommendedName>
        <fullName evidence="9">Protein kinase domain-containing protein</fullName>
    </recommendedName>
</protein>
<evidence type="ECO:0000256" key="4">
    <source>
        <dbReference type="ARBA" id="ARBA00022777"/>
    </source>
</evidence>
<proteinExistence type="inferred from homology"/>
<evidence type="ECO:0000256" key="5">
    <source>
        <dbReference type="ARBA" id="ARBA00022840"/>
    </source>
</evidence>
<evidence type="ECO:0000256" key="3">
    <source>
        <dbReference type="ARBA" id="ARBA00022741"/>
    </source>
</evidence>
<accession>A0A835XUC8</accession>
<dbReference type="OrthoDB" id="4062651at2759"/>
<feature type="region of interest" description="Disordered" evidence="8">
    <location>
        <begin position="164"/>
        <end position="186"/>
    </location>
</feature>
<evidence type="ECO:0000256" key="2">
    <source>
        <dbReference type="ARBA" id="ARBA00022679"/>
    </source>
</evidence>
<keyword evidence="2" id="KW-0808">Transferase</keyword>
<keyword evidence="5 6" id="KW-0067">ATP-binding</keyword>
<comment type="similarity">
    <text evidence="7">Belongs to the protein kinase superfamily.</text>
</comment>
<evidence type="ECO:0000313" key="11">
    <source>
        <dbReference type="Proteomes" id="UP000612055"/>
    </source>
</evidence>
<dbReference type="EMBL" id="JAEHOE010000054">
    <property type="protein sequence ID" value="KAG2491327.1"/>
    <property type="molecule type" value="Genomic_DNA"/>
</dbReference>
<dbReference type="PROSITE" id="PS50011">
    <property type="entry name" value="PROTEIN_KINASE_DOM"/>
    <property type="match status" value="1"/>
</dbReference>
<keyword evidence="1 7" id="KW-0723">Serine/threonine-protein kinase</keyword>